<dbReference type="PROSITE" id="PS51257">
    <property type="entry name" value="PROKAR_LIPOPROTEIN"/>
    <property type="match status" value="1"/>
</dbReference>
<dbReference type="AlphaFoldDB" id="A0A520MS76"/>
<protein>
    <recommendedName>
        <fullName evidence="9">Hemolysin III</fullName>
    </recommendedName>
</protein>
<gene>
    <name evidence="7" type="ORF">EVA99_02395</name>
</gene>
<organism evidence="7 8">
    <name type="scientific">SAR86 cluster bacterium</name>
    <dbReference type="NCBI Taxonomy" id="2030880"/>
    <lineage>
        <taxon>Bacteria</taxon>
        <taxon>Pseudomonadati</taxon>
        <taxon>Pseudomonadota</taxon>
        <taxon>Gammaproteobacteria</taxon>
        <taxon>SAR86 cluster</taxon>
    </lineage>
</organism>
<dbReference type="InterPro" id="IPR004254">
    <property type="entry name" value="AdipoR/HlyIII-related"/>
</dbReference>
<reference evidence="7 8" key="1">
    <citation type="submission" date="2019-02" db="EMBL/GenBank/DDBJ databases">
        <title>Prokaryotic population dynamics and viral predation in marine succession experiment using metagenomics: the confinement effect.</title>
        <authorList>
            <person name="Haro-Moreno J.M."/>
            <person name="Rodriguez-Valera F."/>
            <person name="Lopez-Perez M."/>
        </authorList>
    </citation>
    <scope>NUCLEOTIDE SEQUENCE [LARGE SCALE GENOMIC DNA]</scope>
    <source>
        <strain evidence="7">MED-G166</strain>
    </source>
</reference>
<keyword evidence="3 6" id="KW-1133">Transmembrane helix</keyword>
<evidence type="ECO:0000313" key="8">
    <source>
        <dbReference type="Proteomes" id="UP000320146"/>
    </source>
</evidence>
<evidence type="ECO:0000256" key="5">
    <source>
        <dbReference type="PIRSR" id="PIRSR604254-1"/>
    </source>
</evidence>
<evidence type="ECO:0000256" key="3">
    <source>
        <dbReference type="ARBA" id="ARBA00022989"/>
    </source>
</evidence>
<proteinExistence type="predicted"/>
<comment type="subcellular location">
    <subcellularLocation>
        <location evidence="1">Membrane</location>
        <topology evidence="1">Multi-pass membrane protein</topology>
    </subcellularLocation>
</comment>
<evidence type="ECO:0000256" key="6">
    <source>
        <dbReference type="SAM" id="Phobius"/>
    </source>
</evidence>
<dbReference type="Proteomes" id="UP000320146">
    <property type="component" value="Unassembled WGS sequence"/>
</dbReference>
<feature type="binding site" evidence="5">
    <location>
        <position position="189"/>
    </location>
    <ligand>
        <name>Zn(2+)</name>
        <dbReference type="ChEBI" id="CHEBI:29105"/>
    </ligand>
</feature>
<feature type="transmembrane region" description="Helical" evidence="6">
    <location>
        <begin position="37"/>
        <end position="58"/>
    </location>
</feature>
<feature type="transmembrane region" description="Helical" evidence="6">
    <location>
        <begin position="12"/>
        <end position="31"/>
    </location>
</feature>
<sequence>MGKLLKKPFLRGSFHQAMFFIAIGACTPLIVKSNSSFEYIATSIYSCAVMMMFGFSALYHRFDWNSSEKKKFRKLDHIGIFLMIAGTFTPFCLLILPWSSGLILLILIWSIALFGILQVIFIPDLNRILRALIYIGMGLISLPYLTEMFEVFSTANSVLILIGSFLYIIGAVGYGLKIPKLSPKFFGYHEVFHSLVSVAAILHFIVIYSII</sequence>
<evidence type="ECO:0000256" key="2">
    <source>
        <dbReference type="ARBA" id="ARBA00022692"/>
    </source>
</evidence>
<dbReference type="GO" id="GO:0046872">
    <property type="term" value="F:metal ion binding"/>
    <property type="evidence" value="ECO:0007669"/>
    <property type="project" value="UniProtKB-KW"/>
</dbReference>
<feature type="transmembrane region" description="Helical" evidence="6">
    <location>
        <begin position="158"/>
        <end position="176"/>
    </location>
</feature>
<feature type="transmembrane region" description="Helical" evidence="6">
    <location>
        <begin position="102"/>
        <end position="121"/>
    </location>
</feature>
<evidence type="ECO:0000256" key="1">
    <source>
        <dbReference type="ARBA" id="ARBA00004141"/>
    </source>
</evidence>
<feature type="transmembrane region" description="Helical" evidence="6">
    <location>
        <begin position="188"/>
        <end position="210"/>
    </location>
</feature>
<feature type="transmembrane region" description="Helical" evidence="6">
    <location>
        <begin position="78"/>
        <end position="96"/>
    </location>
</feature>
<dbReference type="PANTHER" id="PTHR20855:SF3">
    <property type="entry name" value="LD03007P"/>
    <property type="match status" value="1"/>
</dbReference>
<dbReference type="PANTHER" id="PTHR20855">
    <property type="entry name" value="ADIPOR/PROGESTIN RECEPTOR-RELATED"/>
    <property type="match status" value="1"/>
</dbReference>
<evidence type="ECO:0000313" key="7">
    <source>
        <dbReference type="EMBL" id="RZO24068.1"/>
    </source>
</evidence>
<keyword evidence="4 6" id="KW-0472">Membrane</keyword>
<name>A0A520MS76_9GAMM</name>
<dbReference type="Pfam" id="PF03006">
    <property type="entry name" value="HlyIII"/>
    <property type="match status" value="1"/>
</dbReference>
<feature type="binding site" evidence="5">
    <location>
        <position position="193"/>
    </location>
    <ligand>
        <name>Zn(2+)</name>
        <dbReference type="ChEBI" id="CHEBI:29105"/>
    </ligand>
</feature>
<comment type="caution">
    <text evidence="7">The sequence shown here is derived from an EMBL/GenBank/DDBJ whole genome shotgun (WGS) entry which is preliminary data.</text>
</comment>
<feature type="transmembrane region" description="Helical" evidence="6">
    <location>
        <begin position="128"/>
        <end position="146"/>
    </location>
</feature>
<dbReference type="EMBL" id="SHBL01000015">
    <property type="protein sequence ID" value="RZO24068.1"/>
    <property type="molecule type" value="Genomic_DNA"/>
</dbReference>
<keyword evidence="2 6" id="KW-0812">Transmembrane</keyword>
<evidence type="ECO:0000256" key="4">
    <source>
        <dbReference type="ARBA" id="ARBA00023136"/>
    </source>
</evidence>
<accession>A0A520MS76</accession>
<keyword evidence="5" id="KW-0862">Zinc</keyword>
<keyword evidence="5" id="KW-0479">Metal-binding</keyword>
<feature type="binding site" evidence="5">
    <location>
        <position position="60"/>
    </location>
    <ligand>
        <name>Zn(2+)</name>
        <dbReference type="ChEBI" id="CHEBI:29105"/>
    </ligand>
</feature>
<dbReference type="GO" id="GO:0016020">
    <property type="term" value="C:membrane"/>
    <property type="evidence" value="ECO:0007669"/>
    <property type="project" value="UniProtKB-SubCell"/>
</dbReference>
<evidence type="ECO:0008006" key="9">
    <source>
        <dbReference type="Google" id="ProtNLM"/>
    </source>
</evidence>